<dbReference type="NCBIfam" id="TIGR02420">
    <property type="entry name" value="dksA"/>
    <property type="match status" value="1"/>
</dbReference>
<organism evidence="8">
    <name type="scientific">hydrothermal vent metagenome</name>
    <dbReference type="NCBI Taxonomy" id="652676"/>
    <lineage>
        <taxon>unclassified sequences</taxon>
        <taxon>metagenomes</taxon>
        <taxon>ecological metagenomes</taxon>
    </lineage>
</organism>
<evidence type="ECO:0000256" key="1">
    <source>
        <dbReference type="ARBA" id="ARBA00022490"/>
    </source>
</evidence>
<dbReference type="Gene3D" id="1.20.120.910">
    <property type="entry name" value="DksA, coiled-coil domain"/>
    <property type="match status" value="1"/>
</dbReference>
<protein>
    <submittedName>
        <fullName evidence="8">RNA polymerase-binding transcription factor DksA</fullName>
    </submittedName>
</protein>
<evidence type="ECO:0000313" key="8">
    <source>
        <dbReference type="EMBL" id="VAX21511.1"/>
    </source>
</evidence>
<keyword evidence="4" id="KW-0862">Zinc</keyword>
<evidence type="ECO:0000256" key="4">
    <source>
        <dbReference type="ARBA" id="ARBA00022833"/>
    </source>
</evidence>
<dbReference type="InterPro" id="IPR037187">
    <property type="entry name" value="DnaK_N"/>
</dbReference>
<reference evidence="8" key="1">
    <citation type="submission" date="2018-06" db="EMBL/GenBank/DDBJ databases">
        <authorList>
            <person name="Zhirakovskaya E."/>
        </authorList>
    </citation>
    <scope>NUCLEOTIDE SEQUENCE</scope>
</reference>
<evidence type="ECO:0000259" key="7">
    <source>
        <dbReference type="Pfam" id="PF21157"/>
    </source>
</evidence>
<dbReference type="PANTHER" id="PTHR33823">
    <property type="entry name" value="RNA POLYMERASE-BINDING TRANSCRIPTION FACTOR DKSA-RELATED"/>
    <property type="match status" value="1"/>
</dbReference>
<dbReference type="EMBL" id="UOGE01000066">
    <property type="protein sequence ID" value="VAX21511.1"/>
    <property type="molecule type" value="Genomic_DNA"/>
</dbReference>
<dbReference type="Pfam" id="PF21157">
    <property type="entry name" value="DksA_N"/>
    <property type="match status" value="1"/>
</dbReference>
<accession>A0A3B1C461</accession>
<name>A0A3B1C461_9ZZZZ</name>
<proteinExistence type="predicted"/>
<sequence length="119" mass="13781">MNKQDIIEIRAELQKQRMELLDEADKTVEQDLNIQDAELADTVDRSSAETDRSFTLRLRDRERKLLKKIDEALARLDEGKFGECSECGETIGLARLKARPVAMLCIDCKEEQERKEKKI</sequence>
<keyword evidence="5" id="KW-0175">Coiled coil</keyword>
<dbReference type="Pfam" id="PF01258">
    <property type="entry name" value="zf-dskA_traR"/>
    <property type="match status" value="1"/>
</dbReference>
<dbReference type="PANTHER" id="PTHR33823:SF2">
    <property type="entry name" value="RNA POLYMERASE-BINDING TRANSCRIPTION FACTOR DKSA"/>
    <property type="match status" value="1"/>
</dbReference>
<feature type="domain" description="Zinc finger DksA/TraR C4-type" evidence="6">
    <location>
        <begin position="79"/>
        <end position="114"/>
    </location>
</feature>
<evidence type="ECO:0000256" key="3">
    <source>
        <dbReference type="ARBA" id="ARBA00022771"/>
    </source>
</evidence>
<dbReference type="PROSITE" id="PS51128">
    <property type="entry name" value="ZF_DKSA_2"/>
    <property type="match status" value="1"/>
</dbReference>
<keyword evidence="2" id="KW-0479">Metal-binding</keyword>
<keyword evidence="1" id="KW-0963">Cytoplasm</keyword>
<dbReference type="AlphaFoldDB" id="A0A3B1C461"/>
<gene>
    <name evidence="8" type="ORF">MNBD_NITROSPINAE02-2123</name>
</gene>
<dbReference type="SUPFAM" id="SSF57716">
    <property type="entry name" value="Glucocorticoid receptor-like (DNA-binding domain)"/>
    <property type="match status" value="1"/>
</dbReference>
<dbReference type="SUPFAM" id="SSF109635">
    <property type="entry name" value="DnaK suppressor protein DksA, alpha-hairpin domain"/>
    <property type="match status" value="1"/>
</dbReference>
<keyword evidence="3" id="KW-0863">Zinc-finger</keyword>
<evidence type="ECO:0000256" key="2">
    <source>
        <dbReference type="ARBA" id="ARBA00022723"/>
    </source>
</evidence>
<dbReference type="PROSITE" id="PS01102">
    <property type="entry name" value="ZF_DKSA_1"/>
    <property type="match status" value="1"/>
</dbReference>
<dbReference type="InterPro" id="IPR000962">
    <property type="entry name" value="Znf_DskA_TraR"/>
</dbReference>
<evidence type="ECO:0000259" key="6">
    <source>
        <dbReference type="Pfam" id="PF01258"/>
    </source>
</evidence>
<dbReference type="InterPro" id="IPR012784">
    <property type="entry name" value="DksA_RNA_pol-bd"/>
</dbReference>
<feature type="coiled-coil region" evidence="5">
    <location>
        <begin position="3"/>
        <end position="30"/>
    </location>
</feature>
<dbReference type="InterPro" id="IPR048489">
    <property type="entry name" value="DksA_N"/>
</dbReference>
<dbReference type="InterPro" id="IPR020458">
    <property type="entry name" value="Znf_DskA_TraR_CS"/>
</dbReference>
<feature type="domain" description="DnaK suppressor protein DksA N-terminal" evidence="7">
    <location>
        <begin position="9"/>
        <end position="76"/>
    </location>
</feature>
<evidence type="ECO:0000256" key="5">
    <source>
        <dbReference type="SAM" id="Coils"/>
    </source>
</evidence>
<dbReference type="GO" id="GO:0008270">
    <property type="term" value="F:zinc ion binding"/>
    <property type="evidence" value="ECO:0007669"/>
    <property type="project" value="UniProtKB-KW"/>
</dbReference>